<feature type="region of interest" description="Disordered" evidence="1">
    <location>
        <begin position="286"/>
        <end position="337"/>
    </location>
</feature>
<feature type="compositionally biased region" description="Basic and acidic residues" evidence="1">
    <location>
        <begin position="154"/>
        <end position="164"/>
    </location>
</feature>
<comment type="caution">
    <text evidence="2">The sequence shown here is derived from an EMBL/GenBank/DDBJ whole genome shotgun (WGS) entry which is preliminary data.</text>
</comment>
<dbReference type="AlphaFoldDB" id="A0A2P6MN06"/>
<sequence length="382" mass="42247">MVYKPSSELVESYRAVPSHLRILIATTSQPKDLLILIGRSHHIWSSRKKDDASHDGSSCQESTKSMDTQVMISASLPWSLSLLKKLSWRQERGEKERGEKKRGEREHSITSGRPGKTTQATTARAVRRTRRGDDFCLSALVAFSFEKIIMETRERGEREGREGEGTLSEGGGNMEGKGKTKEGESGTMDEKGRGTKEDHVGEREHRCDEVLVTENAFVYLPSSAELASASLLAALYWACAITSGRPGKTTQATTARAVRRARRGDDFCLSALVAFSFEKIIMETREREEREGREEEGREGTLSEGGGNMEGKGKTKEGESGMMDEKGRGTKEDHVGEREHRCDQVLVTENAFVYLPSSAELASASLLAALYWACGGLLAFWQ</sequence>
<feature type="region of interest" description="Disordered" evidence="1">
    <location>
        <begin position="89"/>
        <end position="125"/>
    </location>
</feature>
<feature type="region of interest" description="Disordered" evidence="1">
    <location>
        <begin position="46"/>
        <end position="66"/>
    </location>
</feature>
<feature type="compositionally biased region" description="Basic and acidic residues" evidence="1">
    <location>
        <begin position="89"/>
        <end position="108"/>
    </location>
</feature>
<keyword evidence="3" id="KW-1185">Reference proteome</keyword>
<feature type="compositionally biased region" description="Basic and acidic residues" evidence="1">
    <location>
        <begin position="286"/>
        <end position="301"/>
    </location>
</feature>
<evidence type="ECO:0000313" key="3">
    <source>
        <dbReference type="Proteomes" id="UP000241769"/>
    </source>
</evidence>
<evidence type="ECO:0000313" key="2">
    <source>
        <dbReference type="EMBL" id="PRP73062.1"/>
    </source>
</evidence>
<feature type="compositionally biased region" description="Basic and acidic residues" evidence="1">
    <location>
        <begin position="311"/>
        <end position="337"/>
    </location>
</feature>
<accession>A0A2P6MN06</accession>
<name>A0A2P6MN06_9EUKA</name>
<reference evidence="2 3" key="1">
    <citation type="journal article" date="2018" name="Genome Biol. Evol.">
        <title>Multiple Roots of Fruiting Body Formation in Amoebozoa.</title>
        <authorList>
            <person name="Hillmann F."/>
            <person name="Forbes G."/>
            <person name="Novohradska S."/>
            <person name="Ferling I."/>
            <person name="Riege K."/>
            <person name="Groth M."/>
            <person name="Westermann M."/>
            <person name="Marz M."/>
            <person name="Spaller T."/>
            <person name="Winckler T."/>
            <person name="Schaap P."/>
            <person name="Glockner G."/>
        </authorList>
    </citation>
    <scope>NUCLEOTIDE SEQUENCE [LARGE SCALE GENOMIC DNA]</scope>
    <source>
        <strain evidence="2 3">Jena</strain>
    </source>
</reference>
<proteinExistence type="predicted"/>
<evidence type="ECO:0000256" key="1">
    <source>
        <dbReference type="SAM" id="MobiDB-lite"/>
    </source>
</evidence>
<dbReference type="InParanoid" id="A0A2P6MN06"/>
<feature type="region of interest" description="Disordered" evidence="1">
    <location>
        <begin position="154"/>
        <end position="202"/>
    </location>
</feature>
<dbReference type="EMBL" id="MDYQ01000683">
    <property type="protein sequence ID" value="PRP73062.1"/>
    <property type="molecule type" value="Genomic_DNA"/>
</dbReference>
<organism evidence="2 3">
    <name type="scientific">Planoprotostelium fungivorum</name>
    <dbReference type="NCBI Taxonomy" id="1890364"/>
    <lineage>
        <taxon>Eukaryota</taxon>
        <taxon>Amoebozoa</taxon>
        <taxon>Evosea</taxon>
        <taxon>Variosea</taxon>
        <taxon>Cavosteliida</taxon>
        <taxon>Cavosteliaceae</taxon>
        <taxon>Planoprotostelium</taxon>
    </lineage>
</organism>
<protein>
    <submittedName>
        <fullName evidence="2">Uncharacterized protein</fullName>
    </submittedName>
</protein>
<feature type="compositionally biased region" description="Basic and acidic residues" evidence="1">
    <location>
        <begin position="176"/>
        <end position="202"/>
    </location>
</feature>
<feature type="compositionally biased region" description="Polar residues" evidence="1">
    <location>
        <begin position="55"/>
        <end position="66"/>
    </location>
</feature>
<dbReference type="Proteomes" id="UP000241769">
    <property type="component" value="Unassembled WGS sequence"/>
</dbReference>
<gene>
    <name evidence="2" type="ORF">PROFUN_16649</name>
</gene>